<protein>
    <submittedName>
        <fullName evidence="1">Uncharacterized protein</fullName>
    </submittedName>
</protein>
<dbReference type="Proteomes" id="UP000308600">
    <property type="component" value="Unassembled WGS sequence"/>
</dbReference>
<accession>A0ACD3BAH0</accession>
<sequence>MVDRWTSKFLSARMLGTRVGFSGCILSACCKELSFRSPSQTQDAPAPPEPCPGPREALNHAQFLLSCCTKSTRFSIHLKTETLCRCVAQPNLVPIPERACGCIARRPISDGQTHHLSARIRFILGQLGILMGRAICSFTRGINREIHGSVEGLSEMTSPLFLHLLSSPSTLQPSLFYGPMTMSGNYIS</sequence>
<name>A0ACD3BAH0_9AGAR</name>
<evidence type="ECO:0000313" key="1">
    <source>
        <dbReference type="EMBL" id="TFK74841.1"/>
    </source>
</evidence>
<reference evidence="1 2" key="1">
    <citation type="journal article" date="2019" name="Nat. Ecol. Evol.">
        <title>Megaphylogeny resolves global patterns of mushroom evolution.</title>
        <authorList>
            <person name="Varga T."/>
            <person name="Krizsan K."/>
            <person name="Foldi C."/>
            <person name="Dima B."/>
            <person name="Sanchez-Garcia M."/>
            <person name="Sanchez-Ramirez S."/>
            <person name="Szollosi G.J."/>
            <person name="Szarkandi J.G."/>
            <person name="Papp V."/>
            <person name="Albert L."/>
            <person name="Andreopoulos W."/>
            <person name="Angelini C."/>
            <person name="Antonin V."/>
            <person name="Barry K.W."/>
            <person name="Bougher N.L."/>
            <person name="Buchanan P."/>
            <person name="Buyck B."/>
            <person name="Bense V."/>
            <person name="Catcheside P."/>
            <person name="Chovatia M."/>
            <person name="Cooper J."/>
            <person name="Damon W."/>
            <person name="Desjardin D."/>
            <person name="Finy P."/>
            <person name="Geml J."/>
            <person name="Haridas S."/>
            <person name="Hughes K."/>
            <person name="Justo A."/>
            <person name="Karasinski D."/>
            <person name="Kautmanova I."/>
            <person name="Kiss B."/>
            <person name="Kocsube S."/>
            <person name="Kotiranta H."/>
            <person name="LaButti K.M."/>
            <person name="Lechner B.E."/>
            <person name="Liimatainen K."/>
            <person name="Lipzen A."/>
            <person name="Lukacs Z."/>
            <person name="Mihaltcheva S."/>
            <person name="Morgado L.N."/>
            <person name="Niskanen T."/>
            <person name="Noordeloos M.E."/>
            <person name="Ohm R.A."/>
            <person name="Ortiz-Santana B."/>
            <person name="Ovrebo C."/>
            <person name="Racz N."/>
            <person name="Riley R."/>
            <person name="Savchenko A."/>
            <person name="Shiryaev A."/>
            <person name="Soop K."/>
            <person name="Spirin V."/>
            <person name="Szebenyi C."/>
            <person name="Tomsovsky M."/>
            <person name="Tulloss R.E."/>
            <person name="Uehling J."/>
            <person name="Grigoriev I.V."/>
            <person name="Vagvolgyi C."/>
            <person name="Papp T."/>
            <person name="Martin F.M."/>
            <person name="Miettinen O."/>
            <person name="Hibbett D.S."/>
            <person name="Nagy L.G."/>
        </authorList>
    </citation>
    <scope>NUCLEOTIDE SEQUENCE [LARGE SCALE GENOMIC DNA]</scope>
    <source>
        <strain evidence="1 2">NL-1719</strain>
    </source>
</reference>
<keyword evidence="2" id="KW-1185">Reference proteome</keyword>
<proteinExistence type="predicted"/>
<dbReference type="EMBL" id="ML208266">
    <property type="protein sequence ID" value="TFK74841.1"/>
    <property type="molecule type" value="Genomic_DNA"/>
</dbReference>
<evidence type="ECO:0000313" key="2">
    <source>
        <dbReference type="Proteomes" id="UP000308600"/>
    </source>
</evidence>
<gene>
    <name evidence="1" type="ORF">BDN72DRAFT_634883</name>
</gene>
<organism evidence="1 2">
    <name type="scientific">Pluteus cervinus</name>
    <dbReference type="NCBI Taxonomy" id="181527"/>
    <lineage>
        <taxon>Eukaryota</taxon>
        <taxon>Fungi</taxon>
        <taxon>Dikarya</taxon>
        <taxon>Basidiomycota</taxon>
        <taxon>Agaricomycotina</taxon>
        <taxon>Agaricomycetes</taxon>
        <taxon>Agaricomycetidae</taxon>
        <taxon>Agaricales</taxon>
        <taxon>Pluteineae</taxon>
        <taxon>Pluteaceae</taxon>
        <taxon>Pluteus</taxon>
    </lineage>
</organism>